<evidence type="ECO:0000313" key="1">
    <source>
        <dbReference type="EMBL" id="SNR81607.1"/>
    </source>
</evidence>
<reference evidence="2" key="1">
    <citation type="submission" date="2017-06" db="EMBL/GenBank/DDBJ databases">
        <authorList>
            <person name="Varghese N."/>
            <person name="Submissions S."/>
        </authorList>
    </citation>
    <scope>NUCLEOTIDE SEQUENCE [LARGE SCALE GENOMIC DNA]</scope>
    <source>
        <strain evidence="2">DSM 27993</strain>
    </source>
</reference>
<organism evidence="1 2">
    <name type="scientific">Lutibacter flavus</name>
    <dbReference type="NCBI Taxonomy" id="691689"/>
    <lineage>
        <taxon>Bacteria</taxon>
        <taxon>Pseudomonadati</taxon>
        <taxon>Bacteroidota</taxon>
        <taxon>Flavobacteriia</taxon>
        <taxon>Flavobacteriales</taxon>
        <taxon>Flavobacteriaceae</taxon>
        <taxon>Lutibacter</taxon>
    </lineage>
</organism>
<protein>
    <submittedName>
        <fullName evidence="1">Uncharacterized protein</fullName>
    </submittedName>
</protein>
<dbReference type="EMBL" id="FZNX01000006">
    <property type="protein sequence ID" value="SNR81607.1"/>
    <property type="molecule type" value="Genomic_DNA"/>
</dbReference>
<accession>A0A238ZE29</accession>
<dbReference type="Proteomes" id="UP000198412">
    <property type="component" value="Unassembled WGS sequence"/>
</dbReference>
<sequence length="60" mass="7243">MKRKAMIIKTDEEMDLELINDYINRMLNNITKLEINTLTPNFNFINHKEEIEFPKTNIMD</sequence>
<dbReference type="AlphaFoldDB" id="A0A238ZE29"/>
<dbReference type="RefSeq" id="WP_089379520.1">
    <property type="nucleotide sequence ID" value="NZ_FZNX01000006.1"/>
</dbReference>
<evidence type="ECO:0000313" key="2">
    <source>
        <dbReference type="Proteomes" id="UP000198412"/>
    </source>
</evidence>
<name>A0A238ZE29_9FLAO</name>
<proteinExistence type="predicted"/>
<keyword evidence="2" id="KW-1185">Reference proteome</keyword>
<gene>
    <name evidence="1" type="ORF">SAMN04488111_3271</name>
</gene>